<dbReference type="InterPro" id="IPR041539">
    <property type="entry name" value="CxC5"/>
</dbReference>
<organism evidence="4 5">
    <name type="scientific">Favolaschia claudopus</name>
    <dbReference type="NCBI Taxonomy" id="2862362"/>
    <lineage>
        <taxon>Eukaryota</taxon>
        <taxon>Fungi</taxon>
        <taxon>Dikarya</taxon>
        <taxon>Basidiomycota</taxon>
        <taxon>Agaricomycotina</taxon>
        <taxon>Agaricomycetes</taxon>
        <taxon>Agaricomycetidae</taxon>
        <taxon>Agaricales</taxon>
        <taxon>Marasmiineae</taxon>
        <taxon>Mycenaceae</taxon>
        <taxon>Favolaschia</taxon>
    </lineage>
</organism>
<dbReference type="Proteomes" id="UP001362999">
    <property type="component" value="Unassembled WGS sequence"/>
</dbReference>
<feature type="domain" description="CxC5 like cysteine cluster associated with KDZ" evidence="2">
    <location>
        <begin position="118"/>
        <end position="248"/>
    </location>
</feature>
<keyword evidence="5" id="KW-1185">Reference proteome</keyword>
<name>A0AAW0BK52_9AGAR</name>
<evidence type="ECO:0000256" key="1">
    <source>
        <dbReference type="SAM" id="MobiDB-lite"/>
    </source>
</evidence>
<gene>
    <name evidence="4" type="ORF">R3P38DRAFT_2623901</name>
</gene>
<feature type="compositionally biased region" description="Polar residues" evidence="1">
    <location>
        <begin position="441"/>
        <end position="464"/>
    </location>
</feature>
<evidence type="ECO:0000313" key="5">
    <source>
        <dbReference type="Proteomes" id="UP001362999"/>
    </source>
</evidence>
<evidence type="ECO:0008006" key="6">
    <source>
        <dbReference type="Google" id="ProtNLM"/>
    </source>
</evidence>
<comment type="caution">
    <text evidence="4">The sequence shown here is derived from an EMBL/GenBank/DDBJ whole genome shotgun (WGS) entry which is preliminary data.</text>
</comment>
<feature type="region of interest" description="Disordered" evidence="1">
    <location>
        <begin position="436"/>
        <end position="501"/>
    </location>
</feature>
<feature type="domain" description="CxC6 like cysteine cluster associated with KDZ" evidence="3">
    <location>
        <begin position="348"/>
        <end position="414"/>
    </location>
</feature>
<dbReference type="EMBL" id="JAWWNJ010000030">
    <property type="protein sequence ID" value="KAK7027186.1"/>
    <property type="molecule type" value="Genomic_DNA"/>
</dbReference>
<proteinExistence type="predicted"/>
<dbReference type="Pfam" id="PF18721">
    <property type="entry name" value="CxC6"/>
    <property type="match status" value="1"/>
</dbReference>
<protein>
    <recommendedName>
        <fullName evidence="6">CxC5 like cysteine cluster associated with KDZ domain-containing protein</fullName>
    </recommendedName>
</protein>
<accession>A0AAW0BK52</accession>
<dbReference type="InterPro" id="IPR040898">
    <property type="entry name" value="CxC6"/>
</dbReference>
<reference evidence="4 5" key="1">
    <citation type="journal article" date="2024" name="J Genomics">
        <title>Draft genome sequencing and assembly of Favolaschia claudopus CIRM-BRFM 2984 isolated from oak limbs.</title>
        <authorList>
            <person name="Navarro D."/>
            <person name="Drula E."/>
            <person name="Chaduli D."/>
            <person name="Cazenave R."/>
            <person name="Ahrendt S."/>
            <person name="Wang J."/>
            <person name="Lipzen A."/>
            <person name="Daum C."/>
            <person name="Barry K."/>
            <person name="Grigoriev I.V."/>
            <person name="Favel A."/>
            <person name="Rosso M.N."/>
            <person name="Martin F."/>
        </authorList>
    </citation>
    <scope>NUCLEOTIDE SEQUENCE [LARGE SCALE GENOMIC DNA]</scope>
    <source>
        <strain evidence="4 5">CIRM-BRFM 2984</strain>
    </source>
</reference>
<dbReference type="Pfam" id="PF18718">
    <property type="entry name" value="CxC5"/>
    <property type="match status" value="1"/>
</dbReference>
<evidence type="ECO:0000259" key="3">
    <source>
        <dbReference type="Pfam" id="PF18721"/>
    </source>
</evidence>
<evidence type="ECO:0000313" key="4">
    <source>
        <dbReference type="EMBL" id="KAK7027186.1"/>
    </source>
</evidence>
<sequence>MDFAQICKALETCPLVASTFTHADVVKYIEIIALLRPTPALEYLTPSHLPSTPPETLPANVHEFMRACFDIPDETAKWAWEIFRHLAWAFNPGPEEQSANRLKHIKSFLVHGISLNIGVYSLSPPTRVCLDPDCCRVRQTRDSINLVERELVEAKTHRISIFTLDLGAVPGFSTSSYCRNCNTRYYPNYYVHSNATTRTYYYNDNQVPEFIESSKHFYVSAKLCELFTNMMVSAWTSGTNCARIYNSSISQAALKPLMPQDWTSLEIDVEDVFNAFFLNALLLDHCERNDILQLQHNAPSHAERLRPALEARNSRMAGTGQEQWNHYCDLCCWIYEEDGVWYALRSAISDGDTMGHYSCNVQDCQNRLRSVRDKFCTDPKHHALQSQCSIVDCTAEASTGFRTCSDPDHRAMELHHYQRGKAMFQLKERLQRAKGFAPSNAFPNPTMPSTSRLPTSQDEITATGVNLLPDNSAESNSGDDGSDGEEIEYTCPSKSGQGNRKLRARFGRRRTHNEQLGVYSCGIVAGRATFFGSEAPNGVVEFWMKLFPTRASLPRVLWHDNNCSIVKMLRKDPDDSRRKFFEGVALPVDVFHFKCKHKEGDLDCGANCNPYAWPELRTSEGKWRFNSSAAEQTNAWFGGFHSVVREMTVERYNFFLDEMIKRRNRFLVDDLRRRGKKPGYIPREALLAEDMDM</sequence>
<dbReference type="AlphaFoldDB" id="A0AAW0BK52"/>
<evidence type="ECO:0000259" key="2">
    <source>
        <dbReference type="Pfam" id="PF18718"/>
    </source>
</evidence>